<accession>A0A106DRD1</accession>
<sequence>MKQISREEGSTIKRDDLFKVPLDELVPDEDNIRIQLEGVPREDLEAHIESMVDTLMAGGTLPPMAVYNTEDNRTKIHDGHQRREAYIRARARGKPVNMILCYEFKGNNSDRKFGQVTAGKGLGYSQLELAIRFKELHISLNHTVAEIAKRTGTERATVERLLVLGTANRDVHLHVLKDHISADEAIALLRQHGERTGAIIDAELENAAKIGKTRVTKATMHGRNLPSVQVTKIVAYVENFAERLPQATLRALAEVEALPEEARQGKTVTVDASTLLELMEFHNEAKATRARQAEKLREKMARASQTTIEQAEAAQTAADDQQAA</sequence>
<reference evidence="3 4" key="1">
    <citation type="submission" date="2015-11" db="EMBL/GenBank/DDBJ databases">
        <title>Expanding the genomic diversity of Burkholderia species for the development of highly accurate diagnostics.</title>
        <authorList>
            <person name="Sahl J."/>
            <person name="Keim P."/>
            <person name="Wagner D."/>
        </authorList>
    </citation>
    <scope>NUCLEOTIDE SEQUENCE [LARGE SCALE GENOMIC DNA]</scope>
    <source>
        <strain evidence="3 4">MSMB1301WGS</strain>
    </source>
</reference>
<feature type="domain" description="ParB/Spo0J HTH" evidence="2">
    <location>
        <begin position="126"/>
        <end position="195"/>
    </location>
</feature>
<name>A0A106DRD1_9BURK</name>
<dbReference type="AlphaFoldDB" id="A0A106DRD1"/>
<evidence type="ECO:0000259" key="2">
    <source>
        <dbReference type="Pfam" id="PF17762"/>
    </source>
</evidence>
<dbReference type="SUPFAM" id="SSF110849">
    <property type="entry name" value="ParB/Sulfiredoxin"/>
    <property type="match status" value="1"/>
</dbReference>
<gene>
    <name evidence="3" type="ORF">WT27_13025</name>
</gene>
<evidence type="ECO:0000256" key="1">
    <source>
        <dbReference type="SAM" id="MobiDB-lite"/>
    </source>
</evidence>
<dbReference type="RefSeq" id="WP_060108166.1">
    <property type="nucleotide sequence ID" value="NZ_LPEQ01000113.1"/>
</dbReference>
<organism evidence="3 4">
    <name type="scientific">Burkholderia territorii</name>
    <dbReference type="NCBI Taxonomy" id="1503055"/>
    <lineage>
        <taxon>Bacteria</taxon>
        <taxon>Pseudomonadati</taxon>
        <taxon>Pseudomonadota</taxon>
        <taxon>Betaproteobacteria</taxon>
        <taxon>Burkholderiales</taxon>
        <taxon>Burkholderiaceae</taxon>
        <taxon>Burkholderia</taxon>
        <taxon>Burkholderia cepacia complex</taxon>
    </lineage>
</organism>
<keyword evidence="4" id="KW-1185">Reference proteome</keyword>
<dbReference type="Pfam" id="PF17762">
    <property type="entry name" value="HTH_ParB"/>
    <property type="match status" value="1"/>
</dbReference>
<feature type="compositionally biased region" description="Low complexity" evidence="1">
    <location>
        <begin position="305"/>
        <end position="324"/>
    </location>
</feature>
<comment type="caution">
    <text evidence="3">The sequence shown here is derived from an EMBL/GenBank/DDBJ whole genome shotgun (WGS) entry which is preliminary data.</text>
</comment>
<protein>
    <recommendedName>
        <fullName evidence="2">ParB/Spo0J HTH domain-containing protein</fullName>
    </recommendedName>
</protein>
<dbReference type="InterPro" id="IPR041468">
    <property type="entry name" value="HTH_ParB/Spo0J"/>
</dbReference>
<dbReference type="EMBL" id="LPEQ01000113">
    <property type="protein sequence ID" value="KVV40844.1"/>
    <property type="molecule type" value="Genomic_DNA"/>
</dbReference>
<dbReference type="Proteomes" id="UP000062317">
    <property type="component" value="Unassembled WGS sequence"/>
</dbReference>
<feature type="region of interest" description="Disordered" evidence="1">
    <location>
        <begin position="296"/>
        <end position="324"/>
    </location>
</feature>
<dbReference type="Gene3D" id="1.10.10.2830">
    <property type="match status" value="1"/>
</dbReference>
<evidence type="ECO:0000313" key="3">
    <source>
        <dbReference type="EMBL" id="KVV40844.1"/>
    </source>
</evidence>
<dbReference type="InterPro" id="IPR036086">
    <property type="entry name" value="ParB/Sulfiredoxin_sf"/>
</dbReference>
<proteinExistence type="predicted"/>
<dbReference type="SUPFAM" id="SSF109709">
    <property type="entry name" value="KorB DNA-binding domain-like"/>
    <property type="match status" value="1"/>
</dbReference>
<evidence type="ECO:0000313" key="4">
    <source>
        <dbReference type="Proteomes" id="UP000062317"/>
    </source>
</evidence>